<dbReference type="Proteomes" id="UP000019754">
    <property type="component" value="Unassembled WGS sequence"/>
</dbReference>
<evidence type="ECO:0000259" key="1">
    <source>
        <dbReference type="PROSITE" id="PS51857"/>
    </source>
</evidence>
<reference evidence="2 3" key="1">
    <citation type="journal article" date="2013" name="Genome Announc.">
        <title>Draft genome sequence of an Actinobacterium, Brachybacterium muris strain UCD-AY4.</title>
        <authorList>
            <person name="Lo J.R."/>
            <person name="Lang J.M."/>
            <person name="Darling A.E."/>
            <person name="Eisen J.A."/>
            <person name="Coil D.A."/>
        </authorList>
    </citation>
    <scope>NUCLEOTIDE SEQUENCE [LARGE SCALE GENOMIC DNA]</scope>
    <source>
        <strain evidence="2 3">UCD-AY4</strain>
    </source>
</reference>
<evidence type="ECO:0000313" key="2">
    <source>
        <dbReference type="EMBL" id="EYT49486.1"/>
    </source>
</evidence>
<proteinExistence type="predicted"/>
<dbReference type="AlphaFoldDB" id="A0A022KU35"/>
<dbReference type="SMART" id="SM00357">
    <property type="entry name" value="CSP"/>
    <property type="match status" value="1"/>
</dbReference>
<dbReference type="InterPro" id="IPR011129">
    <property type="entry name" value="CSD"/>
</dbReference>
<dbReference type="GO" id="GO:0003676">
    <property type="term" value="F:nucleic acid binding"/>
    <property type="evidence" value="ECO:0007669"/>
    <property type="project" value="InterPro"/>
</dbReference>
<dbReference type="PRINTS" id="PR00050">
    <property type="entry name" value="COLDSHOCK"/>
</dbReference>
<dbReference type="HOGENOM" id="CLU_125944_0_0_11"/>
<keyword evidence="3" id="KW-1185">Reference proteome</keyword>
<protein>
    <submittedName>
        <fullName evidence="2">Cold-shock protein</fullName>
    </submittedName>
</protein>
<dbReference type="STRING" id="1249481.D641_0108725"/>
<dbReference type="Pfam" id="PF00313">
    <property type="entry name" value="CSD"/>
    <property type="match status" value="1"/>
</dbReference>
<name>A0A022KU35_9MICO</name>
<dbReference type="OrthoDB" id="7477356at2"/>
<accession>A0A022KU35</accession>
<dbReference type="RefSeq" id="WP_017823275.1">
    <property type="nucleotide sequence ID" value="NZ_AORC01000009.1"/>
</dbReference>
<dbReference type="EMBL" id="AORC01000009">
    <property type="protein sequence ID" value="EYT49486.1"/>
    <property type="molecule type" value="Genomic_DNA"/>
</dbReference>
<dbReference type="PROSITE" id="PS51857">
    <property type="entry name" value="CSD_2"/>
    <property type="match status" value="1"/>
</dbReference>
<dbReference type="CDD" id="cd04458">
    <property type="entry name" value="CSP_CDS"/>
    <property type="match status" value="1"/>
</dbReference>
<dbReference type="SUPFAM" id="SSF50249">
    <property type="entry name" value="Nucleic acid-binding proteins"/>
    <property type="match status" value="1"/>
</dbReference>
<comment type="caution">
    <text evidence="2">The sequence shown here is derived from an EMBL/GenBank/DDBJ whole genome shotgun (WGS) entry which is preliminary data.</text>
</comment>
<dbReference type="Gene3D" id="2.40.50.140">
    <property type="entry name" value="Nucleic acid-binding proteins"/>
    <property type="match status" value="1"/>
</dbReference>
<organism evidence="2 3">
    <name type="scientific">Brachybacterium muris UCD-AY4</name>
    <dbReference type="NCBI Taxonomy" id="1249481"/>
    <lineage>
        <taxon>Bacteria</taxon>
        <taxon>Bacillati</taxon>
        <taxon>Actinomycetota</taxon>
        <taxon>Actinomycetes</taxon>
        <taxon>Micrococcales</taxon>
        <taxon>Dermabacteraceae</taxon>
        <taxon>Brachybacterium</taxon>
    </lineage>
</organism>
<evidence type="ECO:0000313" key="3">
    <source>
        <dbReference type="Proteomes" id="UP000019754"/>
    </source>
</evidence>
<dbReference type="InterPro" id="IPR002059">
    <property type="entry name" value="CSP_DNA-bd"/>
</dbReference>
<feature type="domain" description="CSD" evidence="1">
    <location>
        <begin position="1"/>
        <end position="65"/>
    </location>
</feature>
<dbReference type="InterPro" id="IPR012340">
    <property type="entry name" value="NA-bd_OB-fold"/>
</dbReference>
<sequence length="128" mass="14127">MPRGKVKFYDAEKGFGFILDDEDGQSVYVHASNLPDGVATLRPGARVEFDMVDGRRGPQVLSLQLMEPAPSVSRARRPKPDDMAVMVEDLIRLLDDASNGLRKGRYPDRGHAQKISTVLRAVADSFEA</sequence>
<gene>
    <name evidence="2" type="ORF">D641_0108725</name>
</gene>